<sequence>MVQNSEFHFEISKYFILFTDNFDRNLVWMTLNMLKIISTSQFTMGVFQ</sequence>
<accession>A0A0K2VFB9</accession>
<proteinExistence type="predicted"/>
<dbReference type="AlphaFoldDB" id="A0A0K2VFB9"/>
<dbReference type="EMBL" id="HACA01031250">
    <property type="protein sequence ID" value="CDW48611.1"/>
    <property type="molecule type" value="Transcribed_RNA"/>
</dbReference>
<protein>
    <submittedName>
        <fullName evidence="1">Uncharacterized protein</fullName>
    </submittedName>
</protein>
<evidence type="ECO:0000313" key="1">
    <source>
        <dbReference type="EMBL" id="CDW48611.1"/>
    </source>
</evidence>
<name>A0A0K2VFB9_LEPSM</name>
<organism evidence="1">
    <name type="scientific">Lepeophtheirus salmonis</name>
    <name type="common">Salmon louse</name>
    <name type="synonym">Caligus salmonis</name>
    <dbReference type="NCBI Taxonomy" id="72036"/>
    <lineage>
        <taxon>Eukaryota</taxon>
        <taxon>Metazoa</taxon>
        <taxon>Ecdysozoa</taxon>
        <taxon>Arthropoda</taxon>
        <taxon>Crustacea</taxon>
        <taxon>Multicrustacea</taxon>
        <taxon>Hexanauplia</taxon>
        <taxon>Copepoda</taxon>
        <taxon>Siphonostomatoida</taxon>
        <taxon>Caligidae</taxon>
        <taxon>Lepeophtheirus</taxon>
    </lineage>
</organism>
<reference evidence="1" key="1">
    <citation type="submission" date="2014-05" db="EMBL/GenBank/DDBJ databases">
        <authorList>
            <person name="Chronopoulou M."/>
        </authorList>
    </citation>
    <scope>NUCLEOTIDE SEQUENCE</scope>
    <source>
        <tissue evidence="1">Whole organism</tissue>
    </source>
</reference>